<keyword evidence="9" id="KW-1185">Reference proteome</keyword>
<feature type="domain" description="GtrA/DPMS transmembrane" evidence="7">
    <location>
        <begin position="14"/>
        <end position="131"/>
    </location>
</feature>
<dbReference type="Proteomes" id="UP001596356">
    <property type="component" value="Unassembled WGS sequence"/>
</dbReference>
<dbReference type="PANTHER" id="PTHR38459">
    <property type="entry name" value="PROPHAGE BACTOPRENOL-LINKED GLUCOSE TRANSLOCASE HOMOLOG"/>
    <property type="match status" value="1"/>
</dbReference>
<evidence type="ECO:0000256" key="3">
    <source>
        <dbReference type="ARBA" id="ARBA00022692"/>
    </source>
</evidence>
<keyword evidence="4 6" id="KW-1133">Transmembrane helix</keyword>
<dbReference type="PANTHER" id="PTHR38459:SF1">
    <property type="entry name" value="PROPHAGE BACTOPRENOL-LINKED GLUCOSE TRANSLOCASE HOMOLOG"/>
    <property type="match status" value="1"/>
</dbReference>
<feature type="transmembrane region" description="Helical" evidence="6">
    <location>
        <begin position="106"/>
        <end position="126"/>
    </location>
</feature>
<gene>
    <name evidence="8" type="ORF">ACFQBT_00960</name>
</gene>
<evidence type="ECO:0000256" key="2">
    <source>
        <dbReference type="ARBA" id="ARBA00009399"/>
    </source>
</evidence>
<dbReference type="InterPro" id="IPR051401">
    <property type="entry name" value="GtrA_CellWall_Glycosyl"/>
</dbReference>
<keyword evidence="5 6" id="KW-0472">Membrane</keyword>
<organism evidence="8 9">
    <name type="scientific">Branchiibius cervicis</name>
    <dbReference type="NCBI Taxonomy" id="908252"/>
    <lineage>
        <taxon>Bacteria</taxon>
        <taxon>Bacillati</taxon>
        <taxon>Actinomycetota</taxon>
        <taxon>Actinomycetes</taxon>
        <taxon>Micrococcales</taxon>
        <taxon>Dermacoccaceae</taxon>
        <taxon>Branchiibius</taxon>
    </lineage>
</organism>
<feature type="transmembrane region" description="Helical" evidence="6">
    <location>
        <begin position="39"/>
        <end position="57"/>
    </location>
</feature>
<name>A0ABW2AN72_9MICO</name>
<reference evidence="9" key="1">
    <citation type="journal article" date="2019" name="Int. J. Syst. Evol. Microbiol.">
        <title>The Global Catalogue of Microorganisms (GCM) 10K type strain sequencing project: providing services to taxonomists for standard genome sequencing and annotation.</title>
        <authorList>
            <consortium name="The Broad Institute Genomics Platform"/>
            <consortium name="The Broad Institute Genome Sequencing Center for Infectious Disease"/>
            <person name="Wu L."/>
            <person name="Ma J."/>
        </authorList>
    </citation>
    <scope>NUCLEOTIDE SEQUENCE [LARGE SCALE GENOMIC DNA]</scope>
    <source>
        <strain evidence="9">NBRC 106593</strain>
    </source>
</reference>
<proteinExistence type="inferred from homology"/>
<dbReference type="EMBL" id="JBHSWJ010000002">
    <property type="protein sequence ID" value="MFC6712495.1"/>
    <property type="molecule type" value="Genomic_DNA"/>
</dbReference>
<evidence type="ECO:0000259" key="7">
    <source>
        <dbReference type="Pfam" id="PF04138"/>
    </source>
</evidence>
<evidence type="ECO:0000313" key="8">
    <source>
        <dbReference type="EMBL" id="MFC6712495.1"/>
    </source>
</evidence>
<evidence type="ECO:0000313" key="9">
    <source>
        <dbReference type="Proteomes" id="UP001596356"/>
    </source>
</evidence>
<dbReference type="InterPro" id="IPR007267">
    <property type="entry name" value="GtrA_DPMS_TM"/>
</dbReference>
<comment type="caution">
    <text evidence="8">The sequence shown here is derived from an EMBL/GenBank/DDBJ whole genome shotgun (WGS) entry which is preliminary data.</text>
</comment>
<evidence type="ECO:0000256" key="4">
    <source>
        <dbReference type="ARBA" id="ARBA00022989"/>
    </source>
</evidence>
<protein>
    <submittedName>
        <fullName evidence="8">GtrA family protein</fullName>
    </submittedName>
</protein>
<evidence type="ECO:0000256" key="5">
    <source>
        <dbReference type="ARBA" id="ARBA00023136"/>
    </source>
</evidence>
<feature type="transmembrane region" description="Helical" evidence="6">
    <location>
        <begin position="12"/>
        <end position="33"/>
    </location>
</feature>
<evidence type="ECO:0000256" key="6">
    <source>
        <dbReference type="SAM" id="Phobius"/>
    </source>
</evidence>
<dbReference type="RefSeq" id="WP_377819961.1">
    <property type="nucleotide sequence ID" value="NZ_JBHSWJ010000002.1"/>
</dbReference>
<accession>A0ABW2AN72</accession>
<dbReference type="Pfam" id="PF04138">
    <property type="entry name" value="GtrA_DPMS_TM"/>
    <property type="match status" value="1"/>
</dbReference>
<sequence>MPSDRRVLTGQLIRFAAIGVASTVLTLGLFAAFDQFMGRQLANLTALVLATVLNTAANRYFTFGVRGSQGHAKVQLQSLALLAITWAVTALSLVILHHVAPGASTFWATVTLAAGNLIATAVRFVLLRRWMKPSTSSAQNAAEAIPTEL</sequence>
<feature type="transmembrane region" description="Helical" evidence="6">
    <location>
        <begin position="78"/>
        <end position="100"/>
    </location>
</feature>
<keyword evidence="3 6" id="KW-0812">Transmembrane</keyword>
<comment type="similarity">
    <text evidence="2">Belongs to the GtrA family.</text>
</comment>
<comment type="subcellular location">
    <subcellularLocation>
        <location evidence="1">Membrane</location>
        <topology evidence="1">Multi-pass membrane protein</topology>
    </subcellularLocation>
</comment>
<evidence type="ECO:0000256" key="1">
    <source>
        <dbReference type="ARBA" id="ARBA00004141"/>
    </source>
</evidence>